<dbReference type="InterPro" id="IPR013324">
    <property type="entry name" value="RNA_pol_sigma_r3/r4-like"/>
</dbReference>
<feature type="domain" description="RNA polymerase sigma-70 region 2" evidence="7">
    <location>
        <begin position="9"/>
        <end position="71"/>
    </location>
</feature>
<evidence type="ECO:0000256" key="1">
    <source>
        <dbReference type="ARBA" id="ARBA00010641"/>
    </source>
</evidence>
<evidence type="ECO:0000256" key="5">
    <source>
        <dbReference type="ARBA" id="ARBA00023125"/>
    </source>
</evidence>
<comment type="caution">
    <text evidence="9">The sequence shown here is derived from an EMBL/GenBank/DDBJ whole genome shotgun (WGS) entry which is preliminary data.</text>
</comment>
<evidence type="ECO:0000313" key="10">
    <source>
        <dbReference type="Proteomes" id="UP000703038"/>
    </source>
</evidence>
<dbReference type="InterPro" id="IPR007627">
    <property type="entry name" value="RNA_pol_sigma70_r2"/>
</dbReference>
<protein>
    <submittedName>
        <fullName evidence="9">RNA polymerase sigma-70 factor (ECF subfamily)</fullName>
    </submittedName>
</protein>
<comment type="subunit">
    <text evidence="2">Interacts transiently with the RNA polymerase catalytic core formed by RpoA, RpoB, RpoC and RpoZ (2 alpha, 1 beta, 1 beta' and 1 omega subunit) to form the RNA polymerase holoenzyme that can initiate transcription.</text>
</comment>
<evidence type="ECO:0000259" key="7">
    <source>
        <dbReference type="Pfam" id="PF04542"/>
    </source>
</evidence>
<keyword evidence="5" id="KW-0238">DNA-binding</keyword>
<reference evidence="9 10" key="1">
    <citation type="submission" date="2021-01" db="EMBL/GenBank/DDBJ databases">
        <title>Genomics of switchgrass bacterial isolates.</title>
        <authorList>
            <person name="Shade A."/>
        </authorList>
    </citation>
    <scope>NUCLEOTIDE SEQUENCE [LARGE SCALE GENOMIC DNA]</scope>
    <source>
        <strain evidence="9 10">PvP111</strain>
    </source>
</reference>
<dbReference type="InterPro" id="IPR014284">
    <property type="entry name" value="RNA_pol_sigma-70_dom"/>
</dbReference>
<sequence length="293" mass="31322">MSVTDDFVRVRPRLVRIAYAVLGSHADAEDVVSDCWPKLVAADATSPVLDVEAWAVVAVSRAALDVLRSARVRRETYVGPWLPEPLVGPADSPPDRVTLDESVRFALMVVLETLSPAERTTWVLHDVFDVPFDEIARIVGRTPNAVRQLASRARRHVTEGAPRFAVSPELHAGAVRDFTRAAGTGALADLLTTLDPNVVLVSDGGGIVSAARRPVIGADHVARFLLGIATKVGDTLRLCPCRVNGRTGLALIVGGVLAGVVSFEVAPTGRVTRIDMIRSPDKLALVDPSVWQG</sequence>
<evidence type="ECO:0000256" key="4">
    <source>
        <dbReference type="ARBA" id="ARBA00023082"/>
    </source>
</evidence>
<keyword evidence="6" id="KW-0804">Transcription</keyword>
<feature type="domain" description="RNA polymerase sigma factor 70 region 4 type 2" evidence="8">
    <location>
        <begin position="105"/>
        <end position="156"/>
    </location>
</feature>
<keyword evidence="4" id="KW-0731">Sigma factor</keyword>
<keyword evidence="3" id="KW-0805">Transcription regulation</keyword>
<evidence type="ECO:0000313" key="9">
    <source>
        <dbReference type="EMBL" id="MBM7414143.1"/>
    </source>
</evidence>
<dbReference type="SUPFAM" id="SSF88946">
    <property type="entry name" value="Sigma2 domain of RNA polymerase sigma factors"/>
    <property type="match status" value="1"/>
</dbReference>
<organism evidence="9 10">
    <name type="scientific">Rhodococcoides corynebacterioides</name>
    <dbReference type="NCBI Taxonomy" id="53972"/>
    <lineage>
        <taxon>Bacteria</taxon>
        <taxon>Bacillati</taxon>
        <taxon>Actinomycetota</taxon>
        <taxon>Actinomycetes</taxon>
        <taxon>Mycobacteriales</taxon>
        <taxon>Nocardiaceae</taxon>
        <taxon>Rhodococcoides</taxon>
    </lineage>
</organism>
<gene>
    <name evidence="9" type="ORF">JOE42_000876</name>
</gene>
<proteinExistence type="inferred from homology"/>
<dbReference type="InterPro" id="IPR032710">
    <property type="entry name" value="NTF2-like_dom_sf"/>
</dbReference>
<comment type="similarity">
    <text evidence="1">Belongs to the sigma-70 factor family. ECF subfamily.</text>
</comment>
<evidence type="ECO:0000256" key="3">
    <source>
        <dbReference type="ARBA" id="ARBA00023015"/>
    </source>
</evidence>
<dbReference type="RefSeq" id="WP_204866915.1">
    <property type="nucleotide sequence ID" value="NZ_JAFBBK010000001.1"/>
</dbReference>
<dbReference type="NCBIfam" id="TIGR02937">
    <property type="entry name" value="sigma70-ECF"/>
    <property type="match status" value="1"/>
</dbReference>
<dbReference type="InterPro" id="IPR052704">
    <property type="entry name" value="ECF_Sigma-70_Domain"/>
</dbReference>
<dbReference type="InterPro" id="IPR013249">
    <property type="entry name" value="RNA_pol_sigma70_r4_t2"/>
</dbReference>
<dbReference type="Pfam" id="PF08281">
    <property type="entry name" value="Sigma70_r4_2"/>
    <property type="match status" value="1"/>
</dbReference>
<name>A0ABS2KQB5_9NOCA</name>
<dbReference type="Pfam" id="PF04542">
    <property type="entry name" value="Sigma70_r2"/>
    <property type="match status" value="1"/>
</dbReference>
<dbReference type="PANTHER" id="PTHR30173:SF43">
    <property type="entry name" value="ECF RNA POLYMERASE SIGMA FACTOR SIGI-RELATED"/>
    <property type="match status" value="1"/>
</dbReference>
<evidence type="ECO:0000256" key="2">
    <source>
        <dbReference type="ARBA" id="ARBA00011344"/>
    </source>
</evidence>
<dbReference type="NCBIfam" id="NF007214">
    <property type="entry name" value="PRK09636.1"/>
    <property type="match status" value="1"/>
</dbReference>
<accession>A0ABS2KQB5</accession>
<dbReference type="InterPro" id="IPR036388">
    <property type="entry name" value="WH-like_DNA-bd_sf"/>
</dbReference>
<dbReference type="SUPFAM" id="SSF54427">
    <property type="entry name" value="NTF2-like"/>
    <property type="match status" value="1"/>
</dbReference>
<dbReference type="EMBL" id="JAFBBK010000001">
    <property type="protein sequence ID" value="MBM7414143.1"/>
    <property type="molecule type" value="Genomic_DNA"/>
</dbReference>
<dbReference type="PANTHER" id="PTHR30173">
    <property type="entry name" value="SIGMA 19 FACTOR"/>
    <property type="match status" value="1"/>
</dbReference>
<keyword evidence="10" id="KW-1185">Reference proteome</keyword>
<dbReference type="Gene3D" id="1.10.10.10">
    <property type="entry name" value="Winged helix-like DNA-binding domain superfamily/Winged helix DNA-binding domain"/>
    <property type="match status" value="1"/>
</dbReference>
<evidence type="ECO:0000259" key="8">
    <source>
        <dbReference type="Pfam" id="PF08281"/>
    </source>
</evidence>
<dbReference type="InterPro" id="IPR013325">
    <property type="entry name" value="RNA_pol_sigma_r2"/>
</dbReference>
<evidence type="ECO:0000256" key="6">
    <source>
        <dbReference type="ARBA" id="ARBA00023163"/>
    </source>
</evidence>
<dbReference type="SUPFAM" id="SSF88659">
    <property type="entry name" value="Sigma3 and sigma4 domains of RNA polymerase sigma factors"/>
    <property type="match status" value="1"/>
</dbReference>
<dbReference type="Proteomes" id="UP000703038">
    <property type="component" value="Unassembled WGS sequence"/>
</dbReference>
<dbReference type="Gene3D" id="1.10.1740.10">
    <property type="match status" value="1"/>
</dbReference>